<comment type="caution">
    <text evidence="1">The sequence shown here is derived from an EMBL/GenBank/DDBJ whole genome shotgun (WGS) entry which is preliminary data.</text>
</comment>
<sequence>MSNPESEYERRSQKFNWSFKNGRDHPPKGWTFADVVNFIVEDVTHCPVFAEPCLLVPIPRSGSSRESFDPHAVAWPAEALARALASRTGHRFAQLLRRERPVGRSSDGLQGRVTVKDHLASMRVEVEAEHLEARIVLLDDMLTLGTQSMACLRALRLNGHLGPIEAYFVHQTVAPYPTPEQRARFLCHRITWADGERLAQRVETGRWRQ</sequence>
<dbReference type="InterPro" id="IPR029057">
    <property type="entry name" value="PRTase-like"/>
</dbReference>
<dbReference type="RefSeq" id="WP_271996281.1">
    <property type="nucleotide sequence ID" value="NZ_JAQNDN010000002.1"/>
</dbReference>
<gene>
    <name evidence="1" type="ORF">POL58_08790</name>
</gene>
<protein>
    <submittedName>
        <fullName evidence="1">Phosphoribosyltransferase</fullName>
    </submittedName>
</protein>
<dbReference type="GO" id="GO:0016757">
    <property type="term" value="F:glycosyltransferase activity"/>
    <property type="evidence" value="ECO:0007669"/>
    <property type="project" value="UniProtKB-KW"/>
</dbReference>
<keyword evidence="2" id="KW-1185">Reference proteome</keyword>
<evidence type="ECO:0000313" key="2">
    <source>
        <dbReference type="Proteomes" id="UP001217838"/>
    </source>
</evidence>
<dbReference type="EMBL" id="JAQNDN010000002">
    <property type="protein sequence ID" value="MDC0667832.1"/>
    <property type="molecule type" value="Genomic_DNA"/>
</dbReference>
<dbReference type="CDD" id="cd06223">
    <property type="entry name" value="PRTases_typeI"/>
    <property type="match status" value="1"/>
</dbReference>
<name>A0ABT5B151_9BACT</name>
<proteinExistence type="predicted"/>
<dbReference type="Proteomes" id="UP001217838">
    <property type="component" value="Unassembled WGS sequence"/>
</dbReference>
<organism evidence="1 2">
    <name type="scientific">Nannocystis radixulma</name>
    <dbReference type="NCBI Taxonomy" id="2995305"/>
    <lineage>
        <taxon>Bacteria</taxon>
        <taxon>Pseudomonadati</taxon>
        <taxon>Myxococcota</taxon>
        <taxon>Polyangia</taxon>
        <taxon>Nannocystales</taxon>
        <taxon>Nannocystaceae</taxon>
        <taxon>Nannocystis</taxon>
    </lineage>
</organism>
<accession>A0ABT5B151</accession>
<reference evidence="1 2" key="1">
    <citation type="submission" date="2022-11" db="EMBL/GenBank/DDBJ databases">
        <title>Minimal conservation of predation-associated metabolite biosynthetic gene clusters underscores biosynthetic potential of Myxococcota including descriptions for ten novel species: Archangium lansinium sp. nov., Myxococcus landrumus sp. nov., Nannocystis bai.</title>
        <authorList>
            <person name="Ahearne A."/>
            <person name="Stevens C."/>
            <person name="Dowd S."/>
        </authorList>
    </citation>
    <scope>NUCLEOTIDE SEQUENCE [LARGE SCALE GENOMIC DNA]</scope>
    <source>
        <strain evidence="1 2">NCELM</strain>
    </source>
</reference>
<dbReference type="InterPro" id="IPR000836">
    <property type="entry name" value="PRTase_dom"/>
</dbReference>
<keyword evidence="1" id="KW-0328">Glycosyltransferase</keyword>
<dbReference type="Gene3D" id="3.40.50.2020">
    <property type="match status" value="1"/>
</dbReference>
<dbReference type="SUPFAM" id="SSF53271">
    <property type="entry name" value="PRTase-like"/>
    <property type="match status" value="1"/>
</dbReference>
<evidence type="ECO:0000313" key="1">
    <source>
        <dbReference type="EMBL" id="MDC0667832.1"/>
    </source>
</evidence>
<keyword evidence="1" id="KW-0808">Transferase</keyword>